<dbReference type="KEGG" id="tig:THII_1796"/>
<dbReference type="OrthoDB" id="9797674at2"/>
<evidence type="ECO:0000256" key="7">
    <source>
        <dbReference type="ARBA" id="ARBA00037273"/>
    </source>
</evidence>
<dbReference type="SMART" id="SM00116">
    <property type="entry name" value="CBS"/>
    <property type="match status" value="2"/>
</dbReference>
<evidence type="ECO:0000256" key="1">
    <source>
        <dbReference type="ARBA" id="ARBA00006337"/>
    </source>
</evidence>
<dbReference type="InterPro" id="IPR044751">
    <property type="entry name" value="Ion_transp-like_CBS"/>
</dbReference>
<evidence type="ECO:0000256" key="3">
    <source>
        <dbReference type="ARBA" id="ARBA00022737"/>
    </source>
</evidence>
<dbReference type="SMART" id="SM01091">
    <property type="entry name" value="CorC_HlyC"/>
    <property type="match status" value="1"/>
</dbReference>
<dbReference type="HOGENOM" id="CLU_015237_3_0_6"/>
<dbReference type="Pfam" id="PF03471">
    <property type="entry name" value="CorC_HlyC"/>
    <property type="match status" value="1"/>
</dbReference>
<sequence>MNFTFSSSHPTPSMSWFNRVIQAFAHEPQNKKELMTLLHEVHQRDVISVDTLSMIEGALQMAEMHVRDVMIPRAQMVVLELDAQPDTLIKIIVESGHSRFPVIGEHRDDIQGIFLAKDLLDYYAKGIIDQFNMREVMRSAVFIPESKRLNVLLREFRTSRNHMAIVVDEYGGVAGLVTIEDVIEQIVGDIDDEYDIDDQIFIKPTQQGYYLVRALTPIEEFNDYFKTQLNDEEFDTISGLLLQAFKHLPKRGETVEIGGFHFEILRANGRRITLLRVKPMAIHLSKTHS</sequence>
<dbReference type="Pfam" id="PF00571">
    <property type="entry name" value="CBS"/>
    <property type="match status" value="2"/>
</dbReference>
<dbReference type="InterPro" id="IPR036318">
    <property type="entry name" value="FAD-bd_PCMH-like_sf"/>
</dbReference>
<dbReference type="Gene3D" id="3.30.465.10">
    <property type="match status" value="1"/>
</dbReference>
<evidence type="ECO:0000256" key="5">
    <source>
        <dbReference type="ARBA" id="ARBA00023122"/>
    </source>
</evidence>
<feature type="domain" description="CBS" evidence="10">
    <location>
        <begin position="136"/>
        <end position="193"/>
    </location>
</feature>
<proteinExistence type="inferred from homology"/>
<dbReference type="SUPFAM" id="SSF54631">
    <property type="entry name" value="CBS-domain pair"/>
    <property type="match status" value="1"/>
</dbReference>
<dbReference type="EMBL" id="AP014633">
    <property type="protein sequence ID" value="BAP56093.1"/>
    <property type="molecule type" value="Genomic_DNA"/>
</dbReference>
<reference evidence="11" key="1">
    <citation type="journal article" date="2014" name="ISME J.">
        <title>Ecophysiology of Thioploca ingrica as revealed by the complete genome sequence supplemented with proteomic evidence.</title>
        <authorList>
            <person name="Kojima H."/>
            <person name="Ogura Y."/>
            <person name="Yamamoto N."/>
            <person name="Togashi T."/>
            <person name="Mori H."/>
            <person name="Watanabe T."/>
            <person name="Nemoto F."/>
            <person name="Kurokawa K."/>
            <person name="Hayashi T."/>
            <person name="Fukui M."/>
        </authorList>
    </citation>
    <scope>NUCLEOTIDE SEQUENCE [LARGE SCALE GENOMIC DNA]</scope>
</reference>
<keyword evidence="2" id="KW-0813">Transport</keyword>
<dbReference type="GO" id="GO:0005886">
    <property type="term" value="C:plasma membrane"/>
    <property type="evidence" value="ECO:0007669"/>
    <property type="project" value="TreeGrafter"/>
</dbReference>
<dbReference type="Proteomes" id="UP000031623">
    <property type="component" value="Chromosome"/>
</dbReference>
<evidence type="ECO:0000256" key="9">
    <source>
        <dbReference type="PROSITE-ProRule" id="PRU00703"/>
    </source>
</evidence>
<keyword evidence="4" id="KW-0460">Magnesium</keyword>
<protein>
    <recommendedName>
        <fullName evidence="8">Magnesium and cobalt efflux protein CorC</fullName>
    </recommendedName>
</protein>
<dbReference type="InterPro" id="IPR016169">
    <property type="entry name" value="FAD-bd_PCMH_sub2"/>
</dbReference>
<dbReference type="CDD" id="cd04590">
    <property type="entry name" value="CBS_pair_CorC_HlyC_assoc"/>
    <property type="match status" value="1"/>
</dbReference>
<evidence type="ECO:0000256" key="6">
    <source>
        <dbReference type="ARBA" id="ARBA00023285"/>
    </source>
</evidence>
<dbReference type="STRING" id="40754.THII_1796"/>
<dbReference type="InterPro" id="IPR046342">
    <property type="entry name" value="CBS_dom_sf"/>
</dbReference>
<keyword evidence="6" id="KW-0170">Cobalt</keyword>
<dbReference type="FunFam" id="3.10.580.10:FF:000002">
    <property type="entry name" value="Magnesium/cobalt efflux protein CorC"/>
    <property type="match status" value="1"/>
</dbReference>
<gene>
    <name evidence="11" type="ORF">THII_1796</name>
</gene>
<comment type="function">
    <text evidence="7">Plays a role in the transport of magnesium and cobalt ions.</text>
</comment>
<dbReference type="AlphaFoldDB" id="A0A090ADU4"/>
<organism evidence="11 12">
    <name type="scientific">Thioploca ingrica</name>
    <dbReference type="NCBI Taxonomy" id="40754"/>
    <lineage>
        <taxon>Bacteria</taxon>
        <taxon>Pseudomonadati</taxon>
        <taxon>Pseudomonadota</taxon>
        <taxon>Gammaproteobacteria</taxon>
        <taxon>Thiotrichales</taxon>
        <taxon>Thiotrichaceae</taxon>
        <taxon>Thioploca</taxon>
    </lineage>
</organism>
<dbReference type="PANTHER" id="PTHR22777">
    <property type="entry name" value="HEMOLYSIN-RELATED"/>
    <property type="match status" value="1"/>
</dbReference>
<dbReference type="PROSITE" id="PS51371">
    <property type="entry name" value="CBS"/>
    <property type="match status" value="2"/>
</dbReference>
<name>A0A090ADU4_9GAMM</name>
<evidence type="ECO:0000259" key="10">
    <source>
        <dbReference type="PROSITE" id="PS51371"/>
    </source>
</evidence>
<keyword evidence="5 9" id="KW-0129">CBS domain</keyword>
<evidence type="ECO:0000313" key="11">
    <source>
        <dbReference type="EMBL" id="BAP56093.1"/>
    </source>
</evidence>
<evidence type="ECO:0000256" key="4">
    <source>
        <dbReference type="ARBA" id="ARBA00022842"/>
    </source>
</evidence>
<dbReference type="InterPro" id="IPR054115">
    <property type="entry name" value="CorC_N"/>
</dbReference>
<accession>A0A090ADU4</accession>
<dbReference type="InterPro" id="IPR000644">
    <property type="entry name" value="CBS_dom"/>
</dbReference>
<keyword evidence="3" id="KW-0677">Repeat</keyword>
<dbReference type="InterPro" id="IPR005170">
    <property type="entry name" value="Transptr-assoc_dom"/>
</dbReference>
<dbReference type="PANTHER" id="PTHR22777:SF27">
    <property type="entry name" value="MAGNESIUM AND COBALT EFFLUX PROTEIN CORC"/>
    <property type="match status" value="1"/>
</dbReference>
<keyword evidence="12" id="KW-1185">Reference proteome</keyword>
<dbReference type="Gene3D" id="3.10.580.10">
    <property type="entry name" value="CBS-domain"/>
    <property type="match status" value="1"/>
</dbReference>
<dbReference type="Pfam" id="PF21917">
    <property type="entry name" value="NMB0537_N"/>
    <property type="match status" value="1"/>
</dbReference>
<evidence type="ECO:0000313" key="12">
    <source>
        <dbReference type="Proteomes" id="UP000031623"/>
    </source>
</evidence>
<dbReference type="SUPFAM" id="SSF56176">
    <property type="entry name" value="FAD-binding/transporter-associated domain-like"/>
    <property type="match status" value="1"/>
</dbReference>
<comment type="similarity">
    <text evidence="1">Belongs to the UPF0053 family.</text>
</comment>
<evidence type="ECO:0000256" key="2">
    <source>
        <dbReference type="ARBA" id="ARBA00022448"/>
    </source>
</evidence>
<evidence type="ECO:0000256" key="8">
    <source>
        <dbReference type="ARBA" id="ARBA00040729"/>
    </source>
</evidence>
<dbReference type="GO" id="GO:0050660">
    <property type="term" value="F:flavin adenine dinucleotide binding"/>
    <property type="evidence" value="ECO:0007669"/>
    <property type="project" value="InterPro"/>
</dbReference>
<feature type="domain" description="CBS" evidence="10">
    <location>
        <begin position="70"/>
        <end position="130"/>
    </location>
</feature>